<sequence>MSTHTRASRFERLGSLPGNVCYPAALAGSPALVVIPNLGTYTPLRNKPDHYSLAILPSQQSGAVVATRMVDHV</sequence>
<keyword evidence="2" id="KW-1185">Reference proteome</keyword>
<dbReference type="EMBL" id="JAQIZZ010000005">
    <property type="protein sequence ID" value="KAJ5541562.1"/>
    <property type="molecule type" value="Genomic_DNA"/>
</dbReference>
<organism evidence="1 2">
    <name type="scientific">Penicillium frequentans</name>
    <dbReference type="NCBI Taxonomy" id="3151616"/>
    <lineage>
        <taxon>Eukaryota</taxon>
        <taxon>Fungi</taxon>
        <taxon>Dikarya</taxon>
        <taxon>Ascomycota</taxon>
        <taxon>Pezizomycotina</taxon>
        <taxon>Eurotiomycetes</taxon>
        <taxon>Eurotiomycetidae</taxon>
        <taxon>Eurotiales</taxon>
        <taxon>Aspergillaceae</taxon>
        <taxon>Penicillium</taxon>
    </lineage>
</organism>
<reference evidence="1 2" key="1">
    <citation type="journal article" date="2023" name="IMA Fungus">
        <title>Comparative genomic study of the Penicillium genus elucidates a diverse pangenome and 15 lateral gene transfer events.</title>
        <authorList>
            <person name="Petersen C."/>
            <person name="Sorensen T."/>
            <person name="Nielsen M.R."/>
            <person name="Sondergaard T.E."/>
            <person name="Sorensen J.L."/>
            <person name="Fitzpatrick D.A."/>
            <person name="Frisvad J.C."/>
            <person name="Nielsen K.L."/>
        </authorList>
    </citation>
    <scope>NUCLEOTIDE SEQUENCE [LARGE SCALE GENOMIC DNA]</scope>
    <source>
        <strain evidence="1 2">IBT 35679</strain>
    </source>
</reference>
<evidence type="ECO:0000313" key="2">
    <source>
        <dbReference type="Proteomes" id="UP001220324"/>
    </source>
</evidence>
<evidence type="ECO:0000313" key="1">
    <source>
        <dbReference type="EMBL" id="KAJ5541562.1"/>
    </source>
</evidence>
<protein>
    <submittedName>
        <fullName evidence="1">Uncharacterized protein</fullName>
    </submittedName>
</protein>
<gene>
    <name evidence="1" type="ORF">N7494_006638</name>
</gene>
<name>A0AAD6GER3_9EURO</name>
<dbReference type="Proteomes" id="UP001220324">
    <property type="component" value="Unassembled WGS sequence"/>
</dbReference>
<comment type="caution">
    <text evidence="1">The sequence shown here is derived from an EMBL/GenBank/DDBJ whole genome shotgun (WGS) entry which is preliminary data.</text>
</comment>
<dbReference type="AlphaFoldDB" id="A0AAD6GER3"/>
<accession>A0AAD6GER3</accession>
<proteinExistence type="predicted"/>